<dbReference type="SMART" id="SM00845">
    <property type="entry name" value="GatB_Yqey"/>
    <property type="match status" value="1"/>
</dbReference>
<dbReference type="PROSITE" id="PS01234">
    <property type="entry name" value="GATB"/>
    <property type="match status" value="1"/>
</dbReference>
<dbReference type="GO" id="GO:0070681">
    <property type="term" value="P:glutaminyl-tRNAGln biosynthesis via transamidation"/>
    <property type="evidence" value="ECO:0007669"/>
    <property type="project" value="TreeGrafter"/>
</dbReference>
<dbReference type="InterPro" id="IPR017959">
    <property type="entry name" value="Asn/Gln-tRNA_amidoTrfase_suB/E"/>
</dbReference>
<comment type="function">
    <text evidence="7 10">Allows the formation of correctly charged Asn-tRNA(Asn) or Gln-tRNA(Gln) through the transamidation of misacylated Asp-tRNA(Asn) or Glu-tRNA(Gln) in organisms which lack either or both of asparaginyl-tRNA or glutaminyl-tRNA synthetases. The reaction takes place in the presence of glutamine and ATP through an activated phospho-Asp-tRNA(Asn) or phospho-Glu-tRNA(Gln).</text>
</comment>
<dbReference type="Gene3D" id="1.10.150.380">
    <property type="entry name" value="GatB domain, N-terminal subdomain"/>
    <property type="match status" value="1"/>
</dbReference>
<evidence type="ECO:0000256" key="8">
    <source>
        <dbReference type="ARBA" id="ARBA00047380"/>
    </source>
</evidence>
<dbReference type="FunFam" id="1.10.10.410:FF:000001">
    <property type="entry name" value="Aspartyl/glutamyl-tRNA(Asn/Gln) amidotransferase subunit B"/>
    <property type="match status" value="1"/>
</dbReference>
<dbReference type="Pfam" id="PF02934">
    <property type="entry name" value="GatB_N"/>
    <property type="match status" value="1"/>
</dbReference>
<evidence type="ECO:0000256" key="7">
    <source>
        <dbReference type="ARBA" id="ARBA00024799"/>
    </source>
</evidence>
<sequence length="514" mass="58533">MVFLILTQGWQKPPFFIIISTNIMYFPTIGLEIHVELKTKTKMFCGCLNNPDEKTPNLNICPICLAHPGTLPAINKKAVEAVLKLGLALGGNPSADNSKFDRKNYFYPDLPKGYQISQYDHPIISGGKLKNIRLRRIHLEEDTARLLHETYNMKHEAQKNIPSFKLQVSSLVDFNRAGLPLMELVTEPDIKSGKEAVEFAKELQLILRYLGISDADMEKGHMRIEANISISSGNQLGTKVEVKNLNSFRSVGDAIDYEIKRQEEVLEKGESIKHETRGWDEIHKKTKHQRAKEEAHDYRYFPEPDLPPFDLKKFNHKELKSSLPELPDQKRERFTKEFLLNPEQIEILISDPELSHYFEKSVSELFSGKSELEKTKSIQLLFNYLTSDLKGLINEKNITAAELKITPENFADLVVLIIKNEISSRTAKDVLKEMNETGLDPRQIIEKKGLSQISDKESIERTIKEVMAENPAAVSDYKGGKETALQFLIGKSMAKLKGRGNPEMVKNILKEFLI</sequence>
<protein>
    <recommendedName>
        <fullName evidence="10">Aspartyl/glutamyl-tRNA(Asn/Gln) amidotransferase subunit B</fullName>
        <shortName evidence="10">Asp/Glu-ADT subunit B</shortName>
        <ecNumber evidence="10">6.3.5.-</ecNumber>
    </recommendedName>
</protein>
<comment type="catalytic activity">
    <reaction evidence="9 10">
        <text>L-glutamyl-tRNA(Gln) + L-glutamine + ATP + H2O = L-glutaminyl-tRNA(Gln) + L-glutamate + ADP + phosphate + H(+)</text>
        <dbReference type="Rhea" id="RHEA:17521"/>
        <dbReference type="Rhea" id="RHEA-COMP:9681"/>
        <dbReference type="Rhea" id="RHEA-COMP:9684"/>
        <dbReference type="ChEBI" id="CHEBI:15377"/>
        <dbReference type="ChEBI" id="CHEBI:15378"/>
        <dbReference type="ChEBI" id="CHEBI:29985"/>
        <dbReference type="ChEBI" id="CHEBI:30616"/>
        <dbReference type="ChEBI" id="CHEBI:43474"/>
        <dbReference type="ChEBI" id="CHEBI:58359"/>
        <dbReference type="ChEBI" id="CHEBI:78520"/>
        <dbReference type="ChEBI" id="CHEBI:78521"/>
        <dbReference type="ChEBI" id="CHEBI:456216"/>
    </reaction>
</comment>
<organism evidence="12 13">
    <name type="scientific">Candidatus Wolfebacteria bacterium GW2011_GWC1_37_10</name>
    <dbReference type="NCBI Taxonomy" id="1619010"/>
    <lineage>
        <taxon>Bacteria</taxon>
        <taxon>Candidatus Wolfeibacteriota</taxon>
    </lineage>
</organism>
<accession>A0A0G0ICH3</accession>
<dbReference type="GO" id="GO:0016740">
    <property type="term" value="F:transferase activity"/>
    <property type="evidence" value="ECO:0007669"/>
    <property type="project" value="UniProtKB-KW"/>
</dbReference>
<comment type="catalytic activity">
    <reaction evidence="8 10">
        <text>L-aspartyl-tRNA(Asn) + L-glutamine + ATP + H2O = L-asparaginyl-tRNA(Asn) + L-glutamate + ADP + phosphate + 2 H(+)</text>
        <dbReference type="Rhea" id="RHEA:14513"/>
        <dbReference type="Rhea" id="RHEA-COMP:9674"/>
        <dbReference type="Rhea" id="RHEA-COMP:9677"/>
        <dbReference type="ChEBI" id="CHEBI:15377"/>
        <dbReference type="ChEBI" id="CHEBI:15378"/>
        <dbReference type="ChEBI" id="CHEBI:29985"/>
        <dbReference type="ChEBI" id="CHEBI:30616"/>
        <dbReference type="ChEBI" id="CHEBI:43474"/>
        <dbReference type="ChEBI" id="CHEBI:58359"/>
        <dbReference type="ChEBI" id="CHEBI:78515"/>
        <dbReference type="ChEBI" id="CHEBI:78516"/>
        <dbReference type="ChEBI" id="CHEBI:456216"/>
    </reaction>
</comment>
<comment type="similarity">
    <text evidence="1 10">Belongs to the GatB/GatE family. GatB subfamily.</text>
</comment>
<dbReference type="NCBIfam" id="TIGR00133">
    <property type="entry name" value="gatB"/>
    <property type="match status" value="1"/>
</dbReference>
<keyword evidence="12" id="KW-0808">Transferase</keyword>
<keyword evidence="5 10" id="KW-0067">ATP-binding</keyword>
<evidence type="ECO:0000256" key="6">
    <source>
        <dbReference type="ARBA" id="ARBA00022917"/>
    </source>
</evidence>
<dbReference type="GO" id="GO:0006412">
    <property type="term" value="P:translation"/>
    <property type="evidence" value="ECO:0007669"/>
    <property type="project" value="UniProtKB-UniRule"/>
</dbReference>
<keyword evidence="3 10" id="KW-0436">Ligase</keyword>
<evidence type="ECO:0000256" key="10">
    <source>
        <dbReference type="HAMAP-Rule" id="MF_00121"/>
    </source>
</evidence>
<dbReference type="EC" id="6.3.5.-" evidence="10"/>
<gene>
    <name evidence="10" type="primary">gatB</name>
    <name evidence="12" type="ORF">US36_C0011G0005</name>
</gene>
<evidence type="ECO:0000259" key="11">
    <source>
        <dbReference type="SMART" id="SM00845"/>
    </source>
</evidence>
<evidence type="ECO:0000256" key="4">
    <source>
        <dbReference type="ARBA" id="ARBA00022741"/>
    </source>
</evidence>
<feature type="domain" description="Asn/Gln amidotransferase" evidence="11">
    <location>
        <begin position="356"/>
        <end position="513"/>
    </location>
</feature>
<dbReference type="InterPro" id="IPR003789">
    <property type="entry name" value="Asn/Gln_tRNA_amidoTrase-B-like"/>
</dbReference>
<dbReference type="Proteomes" id="UP000034044">
    <property type="component" value="Unassembled WGS sequence"/>
</dbReference>
<reference evidence="12 13" key="1">
    <citation type="journal article" date="2015" name="Nature">
        <title>rRNA introns, odd ribosomes, and small enigmatic genomes across a large radiation of phyla.</title>
        <authorList>
            <person name="Brown C.T."/>
            <person name="Hug L.A."/>
            <person name="Thomas B.C."/>
            <person name="Sharon I."/>
            <person name="Castelle C.J."/>
            <person name="Singh A."/>
            <person name="Wilkins M.J."/>
            <person name="Williams K.H."/>
            <person name="Banfield J.F."/>
        </authorList>
    </citation>
    <scope>NUCLEOTIDE SEQUENCE [LARGE SCALE GENOMIC DNA]</scope>
</reference>
<comment type="caution">
    <text evidence="12">The sequence shown here is derived from an EMBL/GenBank/DDBJ whole genome shotgun (WGS) entry which is preliminary data.</text>
</comment>
<dbReference type="InterPro" id="IPR017958">
    <property type="entry name" value="Gln-tRNA_amidoTrfase_suB_CS"/>
</dbReference>
<dbReference type="EMBL" id="LBSR01000011">
    <property type="protein sequence ID" value="KKQ21949.1"/>
    <property type="molecule type" value="Genomic_DNA"/>
</dbReference>
<dbReference type="PANTHER" id="PTHR11659:SF0">
    <property type="entry name" value="GLUTAMYL-TRNA(GLN) AMIDOTRANSFERASE SUBUNIT B, MITOCHONDRIAL"/>
    <property type="match status" value="1"/>
</dbReference>
<evidence type="ECO:0000256" key="2">
    <source>
        <dbReference type="ARBA" id="ARBA00011123"/>
    </source>
</evidence>
<dbReference type="InterPro" id="IPR023168">
    <property type="entry name" value="GatB_Yqey_C_2"/>
</dbReference>
<dbReference type="NCBIfam" id="NF004012">
    <property type="entry name" value="PRK05477.1-2"/>
    <property type="match status" value="1"/>
</dbReference>
<proteinExistence type="inferred from homology"/>
<dbReference type="Gene3D" id="1.10.10.410">
    <property type="match status" value="1"/>
</dbReference>
<keyword evidence="6 10" id="KW-0648">Protein biosynthesis</keyword>
<dbReference type="PANTHER" id="PTHR11659">
    <property type="entry name" value="GLUTAMYL-TRNA GLN AMIDOTRANSFERASE SUBUNIT B MITOCHONDRIAL AND PROKARYOTIC PET112-RELATED"/>
    <property type="match status" value="1"/>
</dbReference>
<dbReference type="InterPro" id="IPR018027">
    <property type="entry name" value="Asn/Gln_amidotransferase"/>
</dbReference>
<dbReference type="PATRIC" id="fig|1619010.3.peg.403"/>
<dbReference type="GO" id="GO:0050566">
    <property type="term" value="F:asparaginyl-tRNA synthase (glutamine-hydrolyzing) activity"/>
    <property type="evidence" value="ECO:0007669"/>
    <property type="project" value="RHEA"/>
</dbReference>
<evidence type="ECO:0000313" key="13">
    <source>
        <dbReference type="Proteomes" id="UP000034044"/>
    </source>
</evidence>
<dbReference type="InterPro" id="IPR006075">
    <property type="entry name" value="Asn/Gln-tRNA_Trfase_suB/E_cat"/>
</dbReference>
<comment type="subunit">
    <text evidence="2 10">Heterotrimer of A, B and C subunits.</text>
</comment>
<dbReference type="Pfam" id="PF02637">
    <property type="entry name" value="GatB_Yqey"/>
    <property type="match status" value="1"/>
</dbReference>
<name>A0A0G0ICH3_9BACT</name>
<dbReference type="SUPFAM" id="SSF55931">
    <property type="entry name" value="Glutamine synthetase/guanido kinase"/>
    <property type="match status" value="1"/>
</dbReference>
<evidence type="ECO:0000313" key="12">
    <source>
        <dbReference type="EMBL" id="KKQ21949.1"/>
    </source>
</evidence>
<dbReference type="InterPro" id="IPR014746">
    <property type="entry name" value="Gln_synth/guanido_kin_cat_dom"/>
</dbReference>
<dbReference type="AlphaFoldDB" id="A0A0G0ICH3"/>
<evidence type="ECO:0000256" key="1">
    <source>
        <dbReference type="ARBA" id="ARBA00005306"/>
    </source>
</evidence>
<dbReference type="HAMAP" id="MF_00121">
    <property type="entry name" value="GatB"/>
    <property type="match status" value="1"/>
</dbReference>
<dbReference type="GO" id="GO:0050567">
    <property type="term" value="F:glutaminyl-tRNA synthase (glutamine-hydrolyzing) activity"/>
    <property type="evidence" value="ECO:0007669"/>
    <property type="project" value="UniProtKB-UniRule"/>
</dbReference>
<dbReference type="GO" id="GO:0005524">
    <property type="term" value="F:ATP binding"/>
    <property type="evidence" value="ECO:0007669"/>
    <property type="project" value="UniProtKB-KW"/>
</dbReference>
<evidence type="ECO:0000256" key="3">
    <source>
        <dbReference type="ARBA" id="ARBA00022598"/>
    </source>
</evidence>
<dbReference type="NCBIfam" id="NF004014">
    <property type="entry name" value="PRK05477.1-4"/>
    <property type="match status" value="1"/>
</dbReference>
<evidence type="ECO:0000256" key="9">
    <source>
        <dbReference type="ARBA" id="ARBA00047913"/>
    </source>
</evidence>
<keyword evidence="4 10" id="KW-0547">Nucleotide-binding</keyword>
<dbReference type="SUPFAM" id="SSF89095">
    <property type="entry name" value="GatB/YqeY motif"/>
    <property type="match status" value="1"/>
</dbReference>
<dbReference type="InterPro" id="IPR042114">
    <property type="entry name" value="GatB_C_1"/>
</dbReference>
<dbReference type="InterPro" id="IPR004413">
    <property type="entry name" value="GatB"/>
</dbReference>
<evidence type="ECO:0000256" key="5">
    <source>
        <dbReference type="ARBA" id="ARBA00022840"/>
    </source>
</evidence>